<dbReference type="Pfam" id="PF01925">
    <property type="entry name" value="TauE"/>
    <property type="match status" value="1"/>
</dbReference>
<protein>
    <recommendedName>
        <fullName evidence="5">Probable membrane transporter protein</fullName>
    </recommendedName>
</protein>
<dbReference type="Proteomes" id="UP000248916">
    <property type="component" value="Unassembled WGS sequence"/>
</dbReference>
<keyword evidence="5" id="KW-1003">Cell membrane</keyword>
<feature type="transmembrane region" description="Helical" evidence="5">
    <location>
        <begin position="186"/>
        <end position="207"/>
    </location>
</feature>
<evidence type="ECO:0000313" key="6">
    <source>
        <dbReference type="EMBL" id="PZX15804.1"/>
    </source>
</evidence>
<evidence type="ECO:0000256" key="5">
    <source>
        <dbReference type="RuleBase" id="RU363041"/>
    </source>
</evidence>
<sequence length="283" mass="28640">MGGLDPQTLLTLAGVAAAAGIVGGILAGLLGVGGGIVIVPALYLSLSLTGMNTALIMQVAVGTSLATIVFTALSSGYGHYKKGAIDTDLLKLWAPSILVGVVIGAVLGGVVSGLALVGVFATVAIFVAADMILRKGADSDSPRSFSKPVWAFFGVIAGGISAMMGIGGGTVCVPLLNFLGYDIRRAVGTSAAIGFIIGVPGAVIYALTGLGQEGLPPFSLGYVNLLLAVVIIPLSASFARVGVRLAHAIPRRALRLSFGIFLMITALRMYWDLYNALGAPPAT</sequence>
<feature type="transmembrane region" description="Helical" evidence="5">
    <location>
        <begin position="55"/>
        <end position="77"/>
    </location>
</feature>
<evidence type="ECO:0000256" key="2">
    <source>
        <dbReference type="ARBA" id="ARBA00022692"/>
    </source>
</evidence>
<feature type="transmembrane region" description="Helical" evidence="5">
    <location>
        <begin position="253"/>
        <end position="271"/>
    </location>
</feature>
<name>A0A2W7NGH9_9RHOB</name>
<keyword evidence="4 5" id="KW-0472">Membrane</keyword>
<evidence type="ECO:0000313" key="7">
    <source>
        <dbReference type="Proteomes" id="UP000248916"/>
    </source>
</evidence>
<keyword evidence="2 5" id="KW-0812">Transmembrane</keyword>
<feature type="transmembrane region" description="Helical" evidence="5">
    <location>
        <begin position="149"/>
        <end position="179"/>
    </location>
</feature>
<organism evidence="6 7">
    <name type="scientific">Palleronia aestuarii</name>
    <dbReference type="NCBI Taxonomy" id="568105"/>
    <lineage>
        <taxon>Bacteria</taxon>
        <taxon>Pseudomonadati</taxon>
        <taxon>Pseudomonadota</taxon>
        <taxon>Alphaproteobacteria</taxon>
        <taxon>Rhodobacterales</taxon>
        <taxon>Roseobacteraceae</taxon>
        <taxon>Palleronia</taxon>
    </lineage>
</organism>
<keyword evidence="3 5" id="KW-1133">Transmembrane helix</keyword>
<dbReference type="RefSeq" id="WP_111537564.1">
    <property type="nucleotide sequence ID" value="NZ_QKZL01000009.1"/>
</dbReference>
<dbReference type="PANTHER" id="PTHR43483">
    <property type="entry name" value="MEMBRANE TRANSPORTER PROTEIN HI_0806-RELATED"/>
    <property type="match status" value="1"/>
</dbReference>
<dbReference type="AlphaFoldDB" id="A0A2W7NGH9"/>
<accession>A0A2W7NGH9</accession>
<evidence type="ECO:0000256" key="3">
    <source>
        <dbReference type="ARBA" id="ARBA00022989"/>
    </source>
</evidence>
<dbReference type="EMBL" id="QKZL01000009">
    <property type="protein sequence ID" value="PZX15804.1"/>
    <property type="molecule type" value="Genomic_DNA"/>
</dbReference>
<reference evidence="6 7" key="1">
    <citation type="submission" date="2018-06" db="EMBL/GenBank/DDBJ databases">
        <title>Genomic Encyclopedia of Archaeal and Bacterial Type Strains, Phase II (KMG-II): from individual species to whole genera.</title>
        <authorList>
            <person name="Goeker M."/>
        </authorList>
    </citation>
    <scope>NUCLEOTIDE SEQUENCE [LARGE SCALE GENOMIC DNA]</scope>
    <source>
        <strain evidence="6 7">DSM 22009</strain>
    </source>
</reference>
<evidence type="ECO:0000256" key="4">
    <source>
        <dbReference type="ARBA" id="ARBA00023136"/>
    </source>
</evidence>
<feature type="transmembrane region" description="Helical" evidence="5">
    <location>
        <begin position="12"/>
        <end position="43"/>
    </location>
</feature>
<evidence type="ECO:0000256" key="1">
    <source>
        <dbReference type="ARBA" id="ARBA00004141"/>
    </source>
</evidence>
<gene>
    <name evidence="6" type="ORF">LX81_02437</name>
</gene>
<dbReference type="OrthoDB" id="457670at2"/>
<comment type="caution">
    <text evidence="6">The sequence shown here is derived from an EMBL/GenBank/DDBJ whole genome shotgun (WGS) entry which is preliminary data.</text>
</comment>
<dbReference type="GO" id="GO:0005886">
    <property type="term" value="C:plasma membrane"/>
    <property type="evidence" value="ECO:0007669"/>
    <property type="project" value="UniProtKB-SubCell"/>
</dbReference>
<feature type="transmembrane region" description="Helical" evidence="5">
    <location>
        <begin position="97"/>
        <end position="129"/>
    </location>
</feature>
<dbReference type="InterPro" id="IPR002781">
    <property type="entry name" value="TM_pro_TauE-like"/>
</dbReference>
<dbReference type="PANTHER" id="PTHR43483:SF3">
    <property type="entry name" value="MEMBRANE TRANSPORTER PROTEIN HI_0806-RELATED"/>
    <property type="match status" value="1"/>
</dbReference>
<comment type="subcellular location">
    <subcellularLocation>
        <location evidence="5">Cell membrane</location>
        <topology evidence="5">Multi-pass membrane protein</topology>
    </subcellularLocation>
    <subcellularLocation>
        <location evidence="1">Membrane</location>
        <topology evidence="1">Multi-pass membrane protein</topology>
    </subcellularLocation>
</comment>
<comment type="similarity">
    <text evidence="5">Belongs to the 4-toluene sulfonate uptake permease (TSUP) (TC 2.A.102) family.</text>
</comment>
<proteinExistence type="inferred from homology"/>
<feature type="transmembrane region" description="Helical" evidence="5">
    <location>
        <begin position="219"/>
        <end position="241"/>
    </location>
</feature>
<keyword evidence="7" id="KW-1185">Reference proteome</keyword>